<gene>
    <name evidence="1" type="ORF">KK083_30670</name>
</gene>
<comment type="caution">
    <text evidence="1">The sequence shown here is derived from an EMBL/GenBank/DDBJ whole genome shotgun (WGS) entry which is preliminary data.</text>
</comment>
<evidence type="ECO:0000313" key="1">
    <source>
        <dbReference type="EMBL" id="MBT1701296.1"/>
    </source>
</evidence>
<reference evidence="1 2" key="1">
    <citation type="submission" date="2021-05" db="EMBL/GenBank/DDBJ databases">
        <title>A Polyphasic approach of four new species of the genus Ohtaekwangia: Ohtaekwangia histidinii sp. nov., Ohtaekwangia cretensis sp. nov., Ohtaekwangia indiensis sp. nov., Ohtaekwangia reichenbachii sp. nov. from diverse environment.</title>
        <authorList>
            <person name="Octaviana S."/>
        </authorList>
    </citation>
    <scope>NUCLEOTIDE SEQUENCE [LARGE SCALE GENOMIC DNA]</scope>
    <source>
        <strain evidence="1 2">PWU4</strain>
    </source>
</reference>
<name>A0AAP2DRM9_9BACT</name>
<dbReference type="EMBL" id="JAHESF010000064">
    <property type="protein sequence ID" value="MBT1701296.1"/>
    <property type="molecule type" value="Genomic_DNA"/>
</dbReference>
<keyword evidence="2" id="KW-1185">Reference proteome</keyword>
<dbReference type="AlphaFoldDB" id="A0AAP2DRM9"/>
<accession>A0AAP2DRM9</accession>
<dbReference type="Proteomes" id="UP001319200">
    <property type="component" value="Unassembled WGS sequence"/>
</dbReference>
<protein>
    <submittedName>
        <fullName evidence="1">Uncharacterized protein</fullName>
    </submittedName>
</protein>
<proteinExistence type="predicted"/>
<evidence type="ECO:0000313" key="2">
    <source>
        <dbReference type="Proteomes" id="UP001319200"/>
    </source>
</evidence>
<dbReference type="RefSeq" id="WP_254169979.1">
    <property type="nucleotide sequence ID" value="NZ_JAHESF010000064.1"/>
</dbReference>
<sequence>MNIRPAILLTGCFTLSVLIVSVLFALSEDKTQRLYDFSRVFPPRVITEDTVIDLQRRSYYVAGAAADKIYLGNVWAPLHLIECSKDLRDTSHIKLRLDDPTLRFKSIQVNIDSPYFFISEGTQPYLLRGTLNEWYGKRFMHDSAYFSLAVPISPYSFALRVNSAKTREDMLAKETKGGVKLFPELLEKQFDGVFCVDGMLHYNKKLEEIIYIYYYRNQFIVMDTSMNTIYKANTIDPISKAQIQADSFISNGNKTYTMSAPPLSVNKKSCTYGNWLFVNSAIRSKDEKTSMERASVIDVYDLRNGKYQFSFYIPLSAYGNKLDGLYLYDGKLYTMIDNYLCSYNIESNVLSKSIGEKF</sequence>
<organism evidence="1 2">
    <name type="scientific">Chryseosolibacter histidini</name>
    <dbReference type="NCBI Taxonomy" id="2782349"/>
    <lineage>
        <taxon>Bacteria</taxon>
        <taxon>Pseudomonadati</taxon>
        <taxon>Bacteroidota</taxon>
        <taxon>Cytophagia</taxon>
        <taxon>Cytophagales</taxon>
        <taxon>Chryseotaleaceae</taxon>
        <taxon>Chryseosolibacter</taxon>
    </lineage>
</organism>